<keyword evidence="1" id="KW-1133">Transmembrane helix</keyword>
<dbReference type="AlphaFoldDB" id="A0A654DRV0"/>
<keyword evidence="1" id="KW-0472">Membrane</keyword>
<organism evidence="2 3">
    <name type="scientific">Sphingobacterium multivorum</name>
    <dbReference type="NCBI Taxonomy" id="28454"/>
    <lineage>
        <taxon>Bacteria</taxon>
        <taxon>Pseudomonadati</taxon>
        <taxon>Bacteroidota</taxon>
        <taxon>Sphingobacteriia</taxon>
        <taxon>Sphingobacteriales</taxon>
        <taxon>Sphingobacteriaceae</taxon>
        <taxon>Sphingobacterium</taxon>
    </lineage>
</organism>
<sequence>MFCEISDPSLCCFLYCIVSNMLHFISYKVFVNIICLILFNMLIDSVLIHYVKLIGSLFY</sequence>
<dbReference type="EMBL" id="CABWMV010000028">
    <property type="protein sequence ID" value="VXD08244.1"/>
    <property type="molecule type" value="Genomic_DNA"/>
</dbReference>
<name>A0A654DRV0_SPHMU</name>
<evidence type="ECO:0000256" key="1">
    <source>
        <dbReference type="SAM" id="Phobius"/>
    </source>
</evidence>
<protein>
    <submittedName>
        <fullName evidence="2">Uncharacterized protein</fullName>
    </submittedName>
</protein>
<reference evidence="2 3" key="1">
    <citation type="submission" date="2019-10" db="EMBL/GenBank/DDBJ databases">
        <authorList>
            <person name="Karimi E."/>
        </authorList>
    </citation>
    <scope>NUCLEOTIDE SEQUENCE [LARGE SCALE GENOMIC DNA]</scope>
    <source>
        <strain evidence="2">Sphingobacterium sp. 8BC</strain>
    </source>
</reference>
<gene>
    <name evidence="2" type="ORF">SPHINGO8BC_90391</name>
</gene>
<accession>A0A654DRV0</accession>
<proteinExistence type="predicted"/>
<evidence type="ECO:0000313" key="2">
    <source>
        <dbReference type="EMBL" id="VXD08244.1"/>
    </source>
</evidence>
<keyword evidence="1" id="KW-0812">Transmembrane</keyword>
<evidence type="ECO:0000313" key="3">
    <source>
        <dbReference type="Proteomes" id="UP000432350"/>
    </source>
</evidence>
<feature type="transmembrane region" description="Helical" evidence="1">
    <location>
        <begin position="29"/>
        <end position="51"/>
    </location>
</feature>
<dbReference type="Proteomes" id="UP000432350">
    <property type="component" value="Unassembled WGS sequence"/>
</dbReference>